<dbReference type="AlphaFoldDB" id="A0A178ZIM3"/>
<sequence length="325" mass="34445">MSPVKDTVGSAGVDVTTGGVIVIPGRGVITALEDEVDPVADARLELLMLEEELSPLEVEAVSLPEDELEPDPDVPRLDDDPEAEDPLLEPAAWVDDEDNCTMLIVVRMTVMNVVELRSMVLVNEVVISDPAVVFEVKAVENEPTLDKFPFVAGSCADSVLPGALLSPENDGTTLDVLLAGKGGIMLNVPFAENAGTMLNVLFEGKAEVMLDGLMLLIDCMMEAPEVDELVSADGAIPALVEPGYDEPEEDEPGEEEPEARLEETKVGGGCEADVLGLGWLTDTSPGTTDVEDTSTEMTDVENDSVEVTDADDVSAIVTDVELIPP</sequence>
<feature type="compositionally biased region" description="Acidic residues" evidence="1">
    <location>
        <begin position="289"/>
        <end position="303"/>
    </location>
</feature>
<evidence type="ECO:0000256" key="1">
    <source>
        <dbReference type="SAM" id="MobiDB-lite"/>
    </source>
</evidence>
<proteinExistence type="predicted"/>
<reference evidence="2 3" key="1">
    <citation type="submission" date="2016-04" db="EMBL/GenBank/DDBJ databases">
        <title>Draft genome of Fonsecaea erecta CBS 125763.</title>
        <authorList>
            <person name="Weiss V.A."/>
            <person name="Vicente V.A."/>
            <person name="Raittz R.T."/>
            <person name="Moreno L.F."/>
            <person name="De Souza E.M."/>
            <person name="Pedrosa F.O."/>
            <person name="Steffens M.B."/>
            <person name="Faoro H."/>
            <person name="Tadra-Sfeir M.Z."/>
            <person name="Najafzadeh M.J."/>
            <person name="Felipe M.S."/>
            <person name="Teixeira M."/>
            <person name="Sun J."/>
            <person name="Xi L."/>
            <person name="Gomes R."/>
            <person name="De Azevedo C.M."/>
            <person name="Salgado C.G."/>
            <person name="Da Silva M.B."/>
            <person name="Nascimento M.F."/>
            <person name="Queiroz-Telles F."/>
            <person name="Attili D.S."/>
            <person name="Gorbushina A."/>
        </authorList>
    </citation>
    <scope>NUCLEOTIDE SEQUENCE [LARGE SCALE GENOMIC DNA]</scope>
    <source>
        <strain evidence="2 3">CBS 125763</strain>
    </source>
</reference>
<keyword evidence="3" id="KW-1185">Reference proteome</keyword>
<dbReference type="EMBL" id="LVYI01000005">
    <property type="protein sequence ID" value="OAP59638.1"/>
    <property type="molecule type" value="Genomic_DNA"/>
</dbReference>
<dbReference type="RefSeq" id="XP_018693005.1">
    <property type="nucleotide sequence ID" value="XM_018838445.1"/>
</dbReference>
<protein>
    <submittedName>
        <fullName evidence="2">Uncharacterized protein</fullName>
    </submittedName>
</protein>
<dbReference type="GeneID" id="30011104"/>
<dbReference type="Proteomes" id="UP000078343">
    <property type="component" value="Unassembled WGS sequence"/>
</dbReference>
<name>A0A178ZIM3_9EURO</name>
<comment type="caution">
    <text evidence="2">The sequence shown here is derived from an EMBL/GenBank/DDBJ whole genome shotgun (WGS) entry which is preliminary data.</text>
</comment>
<feature type="region of interest" description="Disordered" evidence="1">
    <location>
        <begin position="61"/>
        <end position="84"/>
    </location>
</feature>
<organism evidence="2 3">
    <name type="scientific">Fonsecaea erecta</name>
    <dbReference type="NCBI Taxonomy" id="1367422"/>
    <lineage>
        <taxon>Eukaryota</taxon>
        <taxon>Fungi</taxon>
        <taxon>Dikarya</taxon>
        <taxon>Ascomycota</taxon>
        <taxon>Pezizomycotina</taxon>
        <taxon>Eurotiomycetes</taxon>
        <taxon>Chaetothyriomycetidae</taxon>
        <taxon>Chaetothyriales</taxon>
        <taxon>Herpotrichiellaceae</taxon>
        <taxon>Fonsecaea</taxon>
    </lineage>
</organism>
<feature type="region of interest" description="Disordered" evidence="1">
    <location>
        <begin position="240"/>
        <end position="303"/>
    </location>
</feature>
<evidence type="ECO:0000313" key="2">
    <source>
        <dbReference type="EMBL" id="OAP59638.1"/>
    </source>
</evidence>
<evidence type="ECO:0000313" key="3">
    <source>
        <dbReference type="Proteomes" id="UP000078343"/>
    </source>
</evidence>
<gene>
    <name evidence="2" type="ORF">AYL99_06936</name>
</gene>
<feature type="compositionally biased region" description="Acidic residues" evidence="1">
    <location>
        <begin position="243"/>
        <end position="257"/>
    </location>
</feature>
<accession>A0A178ZIM3</accession>